<gene>
    <name evidence="1" type="ORF">UV8b_03213</name>
</gene>
<accession>A0A8E5HPA1</accession>
<evidence type="ECO:0000313" key="2">
    <source>
        <dbReference type="Proteomes" id="UP000027002"/>
    </source>
</evidence>
<dbReference type="AlphaFoldDB" id="A0A8E5HPA1"/>
<sequence>MPRINTALKHVDIHNSWLRQAYQQGLFDLAYIPTNNIVADGLTKALIGQRFTTFRNQLGLVDIEDLVRNTEDDESDTD</sequence>
<reference evidence="1" key="1">
    <citation type="submission" date="2020-03" db="EMBL/GenBank/DDBJ databases">
        <title>A mixture of massive structural variations and highly conserved coding sequences in Ustilaginoidea virens genome.</title>
        <authorList>
            <person name="Zhang K."/>
            <person name="Zhao Z."/>
            <person name="Zhang Z."/>
            <person name="Li Y."/>
            <person name="Hsiang T."/>
            <person name="Sun W."/>
        </authorList>
    </citation>
    <scope>NUCLEOTIDE SEQUENCE</scope>
    <source>
        <strain evidence="1">UV-8b</strain>
    </source>
</reference>
<dbReference type="KEGG" id="uvi:66063991"/>
<dbReference type="Proteomes" id="UP000027002">
    <property type="component" value="Chromosome 2"/>
</dbReference>
<dbReference type="RefSeq" id="XP_042996645.1">
    <property type="nucleotide sequence ID" value="XM_043140711.1"/>
</dbReference>
<name>A0A8E5HPA1_USTVR</name>
<organism evidence="1 2">
    <name type="scientific">Ustilaginoidea virens</name>
    <name type="common">Rice false smut fungus</name>
    <name type="synonym">Villosiclava virens</name>
    <dbReference type="NCBI Taxonomy" id="1159556"/>
    <lineage>
        <taxon>Eukaryota</taxon>
        <taxon>Fungi</taxon>
        <taxon>Dikarya</taxon>
        <taxon>Ascomycota</taxon>
        <taxon>Pezizomycotina</taxon>
        <taxon>Sordariomycetes</taxon>
        <taxon>Hypocreomycetidae</taxon>
        <taxon>Hypocreales</taxon>
        <taxon>Clavicipitaceae</taxon>
        <taxon>Ustilaginoidea</taxon>
    </lineage>
</organism>
<proteinExistence type="predicted"/>
<dbReference type="OrthoDB" id="4924025at2759"/>
<dbReference type="EMBL" id="CP072754">
    <property type="protein sequence ID" value="QUC18972.1"/>
    <property type="molecule type" value="Genomic_DNA"/>
</dbReference>
<protein>
    <submittedName>
        <fullName evidence="1">Uncharacterized protein</fullName>
    </submittedName>
</protein>
<evidence type="ECO:0000313" key="1">
    <source>
        <dbReference type="EMBL" id="QUC18972.1"/>
    </source>
</evidence>
<dbReference type="GeneID" id="66063991"/>
<keyword evidence="2" id="KW-1185">Reference proteome</keyword>